<organism evidence="5 10">
    <name type="scientific">Halosegnis rubeus</name>
    <dbReference type="NCBI Taxonomy" id="2212850"/>
    <lineage>
        <taxon>Archaea</taxon>
        <taxon>Methanobacteriati</taxon>
        <taxon>Methanobacteriota</taxon>
        <taxon>Stenosarchaea group</taxon>
        <taxon>Halobacteria</taxon>
        <taxon>Halobacteriales</taxon>
        <taxon>Natronomonadaceae</taxon>
        <taxon>Halosegnis</taxon>
    </lineage>
</organism>
<accession>A0A5N5UL32</accession>
<evidence type="ECO:0000313" key="5">
    <source>
        <dbReference type="EMBL" id="KAB7514592.1"/>
    </source>
</evidence>
<dbReference type="GO" id="GO:0016491">
    <property type="term" value="F:oxidoreductase activity"/>
    <property type="evidence" value="ECO:0007669"/>
    <property type="project" value="UniProtKB-KW"/>
</dbReference>
<name>A0A5N5UAA1_9EURY</name>
<dbReference type="InterPro" id="IPR001509">
    <property type="entry name" value="Epimerase_deHydtase"/>
</dbReference>
<evidence type="ECO:0000313" key="9">
    <source>
        <dbReference type="Proteomes" id="UP000326302"/>
    </source>
</evidence>
<dbReference type="Proteomes" id="UP000326207">
    <property type="component" value="Unassembled WGS sequence"/>
</dbReference>
<dbReference type="RefSeq" id="WP_152118825.1">
    <property type="nucleotide sequence ID" value="NZ_QJOW01000001.1"/>
</dbReference>
<keyword evidence="3" id="KW-0520">NAD</keyword>
<dbReference type="EMBL" id="QKKZ01000002">
    <property type="protein sequence ID" value="KAB7514592.1"/>
    <property type="molecule type" value="Genomic_DNA"/>
</dbReference>
<dbReference type="EMBL" id="QMDY01000002">
    <property type="protein sequence ID" value="KAB7519498.1"/>
    <property type="molecule type" value="Genomic_DNA"/>
</dbReference>
<keyword evidence="10" id="KW-1185">Reference proteome</keyword>
<dbReference type="Gene3D" id="3.40.50.720">
    <property type="entry name" value="NAD(P)-binding Rossmann-like Domain"/>
    <property type="match status" value="1"/>
</dbReference>
<sequence>MELLVTGGRGQSGRWVLDRLAADHDVTCLDRTNPDPGAGHPDVAYRALDLTDAGSVFDVVTDLDPDGVVHWAAIPVAGTRPGVDVYQNNTLAAHNVLTAAGRVGARVVQASSDGAYGFFFAEETPVPDRLPIPESHPLRPEDPYGLSKVVTEEIGRTVARRDGVSVTSIRPSWIQEPGAYPCRDPEYVENLDAGAGNFWSYVDARDVAELVAAALESPHSGHEAVNCVGPDNALGRPLRELMREQYGRFPDDCAVEGDAAAYSLAKAERLFGWEPTRSWREASDEEVEPPNA</sequence>
<dbReference type="Pfam" id="PF01370">
    <property type="entry name" value="Epimerase"/>
    <property type="match status" value="1"/>
</dbReference>
<dbReference type="Proteomes" id="UP000326302">
    <property type="component" value="Unassembled WGS sequence"/>
</dbReference>
<dbReference type="InterPro" id="IPR036291">
    <property type="entry name" value="NAD(P)-bd_dom_sf"/>
</dbReference>
<accession>A0A5N5UAA1</accession>
<evidence type="ECO:0000313" key="6">
    <source>
        <dbReference type="EMBL" id="KAB7517922.1"/>
    </source>
</evidence>
<dbReference type="SUPFAM" id="SSF51735">
    <property type="entry name" value="NAD(P)-binding Rossmann-fold domains"/>
    <property type="match status" value="1"/>
</dbReference>
<dbReference type="Proteomes" id="UP000326865">
    <property type="component" value="Unassembled WGS sequence"/>
</dbReference>
<evidence type="ECO:0000259" key="4">
    <source>
        <dbReference type="Pfam" id="PF01370"/>
    </source>
</evidence>
<evidence type="ECO:0000256" key="1">
    <source>
        <dbReference type="ARBA" id="ARBA00007637"/>
    </source>
</evidence>
<evidence type="ECO:0000313" key="8">
    <source>
        <dbReference type="Proteomes" id="UP000326207"/>
    </source>
</evidence>
<dbReference type="CDD" id="cd08946">
    <property type="entry name" value="SDR_e"/>
    <property type="match status" value="1"/>
</dbReference>
<evidence type="ECO:0000256" key="3">
    <source>
        <dbReference type="ARBA" id="ARBA00023027"/>
    </source>
</evidence>
<protein>
    <submittedName>
        <fullName evidence="5">NAD-dependent epimerase/dehydratase family protein</fullName>
    </submittedName>
</protein>
<feature type="domain" description="NAD-dependent epimerase/dehydratase" evidence="4">
    <location>
        <begin position="4"/>
        <end position="226"/>
    </location>
</feature>
<gene>
    <name evidence="5" type="ORF">DM867_05585</name>
    <name evidence="6" type="ORF">DMP03_00710</name>
    <name evidence="7" type="ORF">DP108_05225</name>
</gene>
<dbReference type="PANTHER" id="PTHR43103:SF5">
    <property type="entry name" value="4-EPIMERASE, PUTATIVE (AFU_ORTHOLOGUE AFUA_7G00360)-RELATED"/>
    <property type="match status" value="1"/>
</dbReference>
<dbReference type="OrthoDB" id="200501at2157"/>
<evidence type="ECO:0000313" key="10">
    <source>
        <dbReference type="Proteomes" id="UP000326865"/>
    </source>
</evidence>
<dbReference type="AlphaFoldDB" id="A0A5N5UAA1"/>
<keyword evidence="2" id="KW-0560">Oxidoreductase</keyword>
<comment type="caution">
    <text evidence="5">The sequence shown here is derived from an EMBL/GenBank/DDBJ whole genome shotgun (WGS) entry which is preliminary data.</text>
</comment>
<proteinExistence type="inferred from homology"/>
<dbReference type="PANTHER" id="PTHR43103">
    <property type="entry name" value="NUCLEOSIDE-DIPHOSPHATE-SUGAR EPIMERASE"/>
    <property type="match status" value="1"/>
</dbReference>
<evidence type="ECO:0000256" key="2">
    <source>
        <dbReference type="ARBA" id="ARBA00023002"/>
    </source>
</evidence>
<accession>A0A5N5UJU9</accession>
<comment type="similarity">
    <text evidence="1">Belongs to the NAD(P)-dependent epimerase/dehydratase family.</text>
</comment>
<dbReference type="EMBL" id="QJOW01000001">
    <property type="protein sequence ID" value="KAB7517922.1"/>
    <property type="molecule type" value="Genomic_DNA"/>
</dbReference>
<reference evidence="8 9" key="1">
    <citation type="submission" date="2019-10" db="EMBL/GenBank/DDBJ databases">
        <title>Unraveling microbial dark matter from salterns through culturing: the case of the genus Halosegnis.</title>
        <authorList>
            <person name="Duran-Viseras A."/>
            <person name="Andrei A.-S."/>
            <person name="Vera-Gargallo B."/>
            <person name="Ghai R."/>
            <person name="Sanchez-Porro C."/>
            <person name="Ventosa A."/>
        </authorList>
    </citation>
    <scope>NUCLEOTIDE SEQUENCE [LARGE SCALE GENOMIC DNA]</scope>
    <source>
        <strain evidence="6 9">F17-44</strain>
        <strain evidence="5 10">F18-79</strain>
        <strain evidence="7 8">F19-13</strain>
    </source>
</reference>
<evidence type="ECO:0000313" key="7">
    <source>
        <dbReference type="EMBL" id="KAB7519498.1"/>
    </source>
</evidence>